<evidence type="ECO:0000256" key="1">
    <source>
        <dbReference type="SAM" id="Phobius"/>
    </source>
</evidence>
<evidence type="ECO:0000313" key="3">
    <source>
        <dbReference type="EMBL" id="THE63989.1"/>
    </source>
</evidence>
<keyword evidence="1" id="KW-0812">Transmembrane</keyword>
<dbReference type="RefSeq" id="WP_141465551.1">
    <property type="nucleotide sequence ID" value="NZ_RBZW01000047.1"/>
</dbReference>
<protein>
    <submittedName>
        <fullName evidence="3">Zinc ribbon domain-containing protein</fullName>
    </submittedName>
</protein>
<dbReference type="EMBL" id="RBZW01000047">
    <property type="protein sequence ID" value="THE63989.1"/>
    <property type="molecule type" value="Genomic_DNA"/>
</dbReference>
<feature type="domain" description="DZANK-type" evidence="2">
    <location>
        <begin position="5"/>
        <end position="63"/>
    </location>
</feature>
<dbReference type="OrthoDB" id="200004at2157"/>
<dbReference type="Pfam" id="PF12773">
    <property type="entry name" value="DZR"/>
    <property type="match status" value="1"/>
</dbReference>
<evidence type="ECO:0000313" key="4">
    <source>
        <dbReference type="Proteomes" id="UP000318864"/>
    </source>
</evidence>
<sequence>MGQFCTSCGTDVAAQAKFCSDCGSELENQPIDDSPESATGETAACDKCETQISLDAMKCPQCGHEPSNNGIGRWILGIIGLPMFLFNTLFLLLIPVVYVMEGGLPLGSTILALFLFGVLAFTGGFILYAIYKAQSWKPTEEHPFDADIGE</sequence>
<keyword evidence="1" id="KW-0472">Membrane</keyword>
<feature type="transmembrane region" description="Helical" evidence="1">
    <location>
        <begin position="110"/>
        <end position="131"/>
    </location>
</feature>
<organism evidence="3 4">
    <name type="scientific">Salinadaptatus halalkaliphilus</name>
    <dbReference type="NCBI Taxonomy" id="2419781"/>
    <lineage>
        <taxon>Archaea</taxon>
        <taxon>Methanobacteriati</taxon>
        <taxon>Methanobacteriota</taxon>
        <taxon>Stenosarchaea group</taxon>
        <taxon>Halobacteria</taxon>
        <taxon>Halobacteriales</taxon>
        <taxon>Natrialbaceae</taxon>
        <taxon>Salinadaptatus</taxon>
    </lineage>
</organism>
<proteinExistence type="predicted"/>
<evidence type="ECO:0000259" key="2">
    <source>
        <dbReference type="Pfam" id="PF12773"/>
    </source>
</evidence>
<dbReference type="InterPro" id="IPR025874">
    <property type="entry name" value="DZR"/>
</dbReference>
<gene>
    <name evidence="3" type="ORF">D8Y22_15270</name>
</gene>
<feature type="transmembrane region" description="Helical" evidence="1">
    <location>
        <begin position="74"/>
        <end position="98"/>
    </location>
</feature>
<dbReference type="AlphaFoldDB" id="A0A4S3TIX0"/>
<name>A0A4S3TIX0_9EURY</name>
<comment type="caution">
    <text evidence="3">The sequence shown here is derived from an EMBL/GenBank/DDBJ whole genome shotgun (WGS) entry which is preliminary data.</text>
</comment>
<accession>A0A4S3TIX0</accession>
<dbReference type="Proteomes" id="UP000318864">
    <property type="component" value="Unassembled WGS sequence"/>
</dbReference>
<keyword evidence="1" id="KW-1133">Transmembrane helix</keyword>
<reference evidence="3 4" key="1">
    <citation type="submission" date="2018-10" db="EMBL/GenBank/DDBJ databases">
        <title>Natronolimnobius sp. XQ-INN 246 isolated from Inner Mongolia Autonomous Region of China.</title>
        <authorList>
            <person name="Xue Q."/>
        </authorList>
    </citation>
    <scope>NUCLEOTIDE SEQUENCE [LARGE SCALE GENOMIC DNA]</scope>
    <source>
        <strain evidence="3 4">XQ-INN 246</strain>
    </source>
</reference>
<keyword evidence="4" id="KW-1185">Reference proteome</keyword>